<dbReference type="Proteomes" id="UP000620366">
    <property type="component" value="Unassembled WGS sequence"/>
</dbReference>
<dbReference type="PANTHER" id="PTHR35568">
    <property type="entry name" value="TRANSCRIPTIONAL REGULATOR DAUR"/>
    <property type="match status" value="1"/>
</dbReference>
<evidence type="ECO:0000259" key="1">
    <source>
        <dbReference type="Pfam" id="PF08348"/>
    </source>
</evidence>
<dbReference type="PANTHER" id="PTHR35568:SF1">
    <property type="entry name" value="TRANSCRIPTIONAL REGULATOR DAUR"/>
    <property type="match status" value="1"/>
</dbReference>
<dbReference type="InterPro" id="IPR039446">
    <property type="entry name" value="DauR-like"/>
</dbReference>
<dbReference type="InterPro" id="IPR039445">
    <property type="entry name" value="DauR-like_HTH"/>
</dbReference>
<name>A0A926DDH3_9FIRM</name>
<dbReference type="RefSeq" id="WP_249299586.1">
    <property type="nucleotide sequence ID" value="NZ_JACRSP010000002.1"/>
</dbReference>
<reference evidence="3" key="1">
    <citation type="submission" date="2020-08" db="EMBL/GenBank/DDBJ databases">
        <title>Genome public.</title>
        <authorList>
            <person name="Liu C."/>
            <person name="Sun Q."/>
        </authorList>
    </citation>
    <scope>NUCLEOTIDE SEQUENCE</scope>
    <source>
        <strain evidence="3">BX7</strain>
    </source>
</reference>
<dbReference type="EMBL" id="JACRSP010000002">
    <property type="protein sequence ID" value="MBC8535841.1"/>
    <property type="molecule type" value="Genomic_DNA"/>
</dbReference>
<evidence type="ECO:0000313" key="4">
    <source>
        <dbReference type="Proteomes" id="UP000620366"/>
    </source>
</evidence>
<feature type="domain" description="YheO-like" evidence="1">
    <location>
        <begin position="16"/>
        <end position="122"/>
    </location>
</feature>
<dbReference type="Pfam" id="PF13309">
    <property type="entry name" value="HTH_22"/>
    <property type="match status" value="1"/>
</dbReference>
<proteinExistence type="predicted"/>
<organism evidence="3 4">
    <name type="scientific">Feifania hominis</name>
    <dbReference type="NCBI Taxonomy" id="2763660"/>
    <lineage>
        <taxon>Bacteria</taxon>
        <taxon>Bacillati</taxon>
        <taxon>Bacillota</taxon>
        <taxon>Clostridia</taxon>
        <taxon>Eubacteriales</taxon>
        <taxon>Feifaniaceae</taxon>
        <taxon>Feifania</taxon>
    </lineage>
</organism>
<dbReference type="InterPro" id="IPR013559">
    <property type="entry name" value="YheO"/>
</dbReference>
<evidence type="ECO:0000313" key="3">
    <source>
        <dbReference type="EMBL" id="MBC8535841.1"/>
    </source>
</evidence>
<dbReference type="AlphaFoldDB" id="A0A926DDH3"/>
<evidence type="ECO:0000259" key="2">
    <source>
        <dbReference type="Pfam" id="PF13309"/>
    </source>
</evidence>
<dbReference type="Pfam" id="PF08348">
    <property type="entry name" value="PAS_6"/>
    <property type="match status" value="1"/>
</dbReference>
<keyword evidence="4" id="KW-1185">Reference proteome</keyword>
<sequence length="223" mass="24298">MKQGKLILTAVDRQVLASCSALLDGLAEYLGNGYEIVLHSLEDPSASVIKIVNGHHTGRQPGAPITDLALSMLDQLNESNGSTAISYFTRNQKGDPLKSTTIAIHGEHERIIGLLCINFYLNTSLSEFLSVFSPTAPTFDPAQITENFGKNANEMVALAVAQAQLQVDSLPSVLPSLKNREVISLLHERGIFNIKNAVPAVAEAMNISKNTVYLHLRHIREKK</sequence>
<gene>
    <name evidence="3" type="ORF">H8695_03940</name>
</gene>
<protein>
    <submittedName>
        <fullName evidence="3">PAS domain-containing protein</fullName>
    </submittedName>
</protein>
<feature type="domain" description="Transcriptional regulator DauR-like HTH" evidence="2">
    <location>
        <begin position="160"/>
        <end position="217"/>
    </location>
</feature>
<accession>A0A926DDH3</accession>
<comment type="caution">
    <text evidence="3">The sequence shown here is derived from an EMBL/GenBank/DDBJ whole genome shotgun (WGS) entry which is preliminary data.</text>
</comment>